<dbReference type="Gene3D" id="3.30.70.1040">
    <property type="entry name" value="Dystroglycan, domain 2"/>
    <property type="match status" value="1"/>
</dbReference>
<dbReference type="PROSITE" id="PS51699">
    <property type="entry name" value="SEA_DG"/>
    <property type="match status" value="2"/>
</dbReference>
<keyword evidence="10 26" id="KW-0812">Transmembrane</keyword>
<dbReference type="GO" id="GO:0005576">
    <property type="term" value="C:extracellular region"/>
    <property type="evidence" value="ECO:0007669"/>
    <property type="project" value="UniProtKB-SubCell"/>
</dbReference>
<evidence type="ECO:0000313" key="29">
    <source>
        <dbReference type="EMBL" id="KAG8183768.1"/>
    </source>
</evidence>
<dbReference type="InterPro" id="IPR041631">
    <property type="entry name" value="Alpha_DG1_N2"/>
</dbReference>
<keyword evidence="26" id="KW-0472">Membrane</keyword>
<feature type="domain" description="Peptidase S72" evidence="28">
    <location>
        <begin position="547"/>
        <end position="656"/>
    </location>
</feature>
<name>A0AAV6UJ26_9ARAC</name>
<feature type="domain" description="Peptidase S72" evidence="28">
    <location>
        <begin position="778"/>
        <end position="887"/>
    </location>
</feature>
<dbReference type="PANTHER" id="PTHR21559:SF21">
    <property type="entry name" value="DYSTROGLYCAN 1"/>
    <property type="match status" value="1"/>
</dbReference>
<evidence type="ECO:0000256" key="4">
    <source>
        <dbReference type="ARBA" id="ARBA00004251"/>
    </source>
</evidence>
<dbReference type="GO" id="GO:0002009">
    <property type="term" value="P:morphogenesis of an epithelium"/>
    <property type="evidence" value="ECO:0007669"/>
    <property type="project" value="TreeGrafter"/>
</dbReference>
<dbReference type="GO" id="GO:0045211">
    <property type="term" value="C:postsynaptic membrane"/>
    <property type="evidence" value="ECO:0007669"/>
    <property type="project" value="UniProtKB-SubCell"/>
</dbReference>
<gene>
    <name evidence="29" type="ORF">JTE90_002405</name>
</gene>
<keyword evidence="18" id="KW-0628">Postsynaptic cell membrane</keyword>
<dbReference type="AlphaFoldDB" id="A0AAV6UJ26"/>
<proteinExistence type="predicted"/>
<evidence type="ECO:0000313" key="30">
    <source>
        <dbReference type="Proteomes" id="UP000827092"/>
    </source>
</evidence>
<feature type="chain" id="PRO_5043775818" description="Dystroglycan 1" evidence="27">
    <location>
        <begin position="28"/>
        <end position="1081"/>
    </location>
</feature>
<organism evidence="29 30">
    <name type="scientific">Oedothorax gibbosus</name>
    <dbReference type="NCBI Taxonomy" id="931172"/>
    <lineage>
        <taxon>Eukaryota</taxon>
        <taxon>Metazoa</taxon>
        <taxon>Ecdysozoa</taxon>
        <taxon>Arthropoda</taxon>
        <taxon>Chelicerata</taxon>
        <taxon>Arachnida</taxon>
        <taxon>Araneae</taxon>
        <taxon>Araneomorphae</taxon>
        <taxon>Entelegynae</taxon>
        <taxon>Araneoidea</taxon>
        <taxon>Linyphiidae</taxon>
        <taxon>Erigoninae</taxon>
        <taxon>Oedothorax</taxon>
    </lineage>
</organism>
<feature type="signal peptide" evidence="27">
    <location>
        <begin position="1"/>
        <end position="27"/>
    </location>
</feature>
<dbReference type="Pfam" id="PF18424">
    <property type="entry name" value="a_DG1_N2"/>
    <property type="match status" value="1"/>
</dbReference>
<evidence type="ECO:0000259" key="28">
    <source>
        <dbReference type="PROSITE" id="PS51699"/>
    </source>
</evidence>
<evidence type="ECO:0000256" key="6">
    <source>
        <dbReference type="ARBA" id="ARBA00022475"/>
    </source>
</evidence>
<dbReference type="Pfam" id="PF05345">
    <property type="entry name" value="He_PIG"/>
    <property type="match status" value="1"/>
</dbReference>
<dbReference type="Pfam" id="PF05454">
    <property type="entry name" value="DAG1"/>
    <property type="match status" value="2"/>
</dbReference>
<dbReference type="GO" id="GO:0042383">
    <property type="term" value="C:sarcolemma"/>
    <property type="evidence" value="ECO:0007669"/>
    <property type="project" value="UniProtKB-SubCell"/>
</dbReference>
<dbReference type="GO" id="GO:0005509">
    <property type="term" value="F:calcium ion binding"/>
    <property type="evidence" value="ECO:0007669"/>
    <property type="project" value="InterPro"/>
</dbReference>
<evidence type="ECO:0000256" key="3">
    <source>
        <dbReference type="ARBA" id="ARBA00004245"/>
    </source>
</evidence>
<evidence type="ECO:0000256" key="1">
    <source>
        <dbReference type="ARBA" id="ARBA00004135"/>
    </source>
</evidence>
<dbReference type="GO" id="GO:0016011">
    <property type="term" value="C:dystroglycan complex"/>
    <property type="evidence" value="ECO:0007669"/>
    <property type="project" value="TreeGrafter"/>
</dbReference>
<dbReference type="SUPFAM" id="SSF111006">
    <property type="entry name" value="Dystroglycan, domain 2"/>
    <property type="match status" value="1"/>
</dbReference>
<evidence type="ECO:0000256" key="19">
    <source>
        <dbReference type="ARBA" id="ARBA00023567"/>
    </source>
</evidence>
<dbReference type="SUPFAM" id="SSF49313">
    <property type="entry name" value="Cadherin-like"/>
    <property type="match status" value="3"/>
</dbReference>
<evidence type="ECO:0000256" key="8">
    <source>
        <dbReference type="ARBA" id="ARBA00022525"/>
    </source>
</evidence>
<feature type="region of interest" description="Disordered" evidence="25">
    <location>
        <begin position="1028"/>
        <end position="1081"/>
    </location>
</feature>
<evidence type="ECO:0000256" key="21">
    <source>
        <dbReference type="ARBA" id="ARBA00026224"/>
    </source>
</evidence>
<dbReference type="GO" id="GO:0021675">
    <property type="term" value="P:nerve development"/>
    <property type="evidence" value="ECO:0007669"/>
    <property type="project" value="TreeGrafter"/>
</dbReference>
<evidence type="ECO:0000256" key="5">
    <source>
        <dbReference type="ARBA" id="ARBA00004642"/>
    </source>
</evidence>
<comment type="caution">
    <text evidence="29">The sequence shown here is derived from an EMBL/GenBank/DDBJ whole genome shotgun (WGS) entry which is preliminary data.</text>
</comment>
<keyword evidence="14" id="KW-1015">Disulfide bond</keyword>
<keyword evidence="11 27" id="KW-0732">Signal</keyword>
<evidence type="ECO:0000256" key="14">
    <source>
        <dbReference type="ARBA" id="ARBA00023157"/>
    </source>
</evidence>
<sequence>MTRGAVTGPVALLHLWTVASLVALAGAVARDQGVADTKAHVGRIFRLQIPDNAFEGHVEKFEVTEAGENSLPAWLQFDSNRKVFEGVPSSSDSGQLYICIKAIDGAAVAKDVFSIEVTEDAPTDVYCLFGNEETMATIVLDATLSEMKPPEKFRILESIASHLDIPESRFRLSPLRKDESVFDPTAVRAGPGNAIQRTNEGTQLQFRVGCSGEVAPEFESVIATLEKSASNGELADLVGCMVVGWQVSGASKQPVAHLRDRRNVTPFLHATPVPKIHITRWPTYTERVDETREMVPFRRIIPTMVSPRYIDRTTYDHRHRHHHGQDPLRREHILRTTEILASPTYRFHPFPTTKHASGGTPLPTPVLYPERPTTVIMPTRVFEVDMTASIMRPPFHASEDVLSRWYVPSSEVTTADISAVPPSRPVVEPTKLMSQIPNFKPTVNSRTKKLSLVAGKAWSYTIPMDTFIDMEDGNTRDLKLIFMTAERASLLSSSWIQFDPENQVIYALPLNDNVGKHEFVLEAMDSKGASTFDRVELHVWHHPQIDSLTHSFSMTVRYKKWQYPVGIDWQIEILNRISRLMNDSDNSKLRLLSVTMDPSKIAWTNDTLPTEECPGEAIREIYETISTNEHHPTKEMKKLMGAEFRVQDINVRHHGSCQGIITTPPPPLKFAPILRHSIGRINVTVGDVIKFRIPENTFYDFEDGGTRRLRLTLLTSDNVEPLMSSWIQFDSGSQEIYGLPSDTDIGMHSYSLNAMDSDDQTVENTFIIHVSRLTRRKKPPVEFSIQLDYDYDQFESDTNQKTLVATKIARLYGDPDPRYIIVNNITRGSVVYGWGNKTLTGDDCPINQINHLIRYIISDDGNVSSNLIQVMEPEFRVIGADAKPVGICVGAWKPSFVTTIITTSRGTTIQPPSLPPGEVEPTLKTSTDEDIYITTIVPAIVIAVMLVIAAVIAYFLYWRKRKGKMSLGEKDFIGSGVPVVFAGELEEQKPDLGKAPAVLKNERPPLSTDYLLNNFRRGTAAVRDSVLATSAKTRDDPPLRQESSSTLYKPPPPFPSSREPKHMRPKSTQAQAYRHATYVPP</sequence>
<dbReference type="Proteomes" id="UP000827092">
    <property type="component" value="Unassembled WGS sequence"/>
</dbReference>
<keyword evidence="30" id="KW-1185">Reference proteome</keyword>
<dbReference type="InterPro" id="IPR013783">
    <property type="entry name" value="Ig-like_fold"/>
</dbReference>
<evidence type="ECO:0000256" key="15">
    <source>
        <dbReference type="ARBA" id="ARBA00023180"/>
    </source>
</evidence>
<dbReference type="EMBL" id="JAFNEN010000406">
    <property type="protein sequence ID" value="KAG8183768.1"/>
    <property type="molecule type" value="Genomic_DNA"/>
</dbReference>
<keyword evidence="12 26" id="KW-1133">Transmembrane helix</keyword>
<dbReference type="GO" id="GO:0005654">
    <property type="term" value="C:nucleoplasm"/>
    <property type="evidence" value="ECO:0007669"/>
    <property type="project" value="UniProtKB-SubCell"/>
</dbReference>
<evidence type="ECO:0000256" key="26">
    <source>
        <dbReference type="SAM" id="Phobius"/>
    </source>
</evidence>
<evidence type="ECO:0000256" key="25">
    <source>
        <dbReference type="SAM" id="MobiDB-lite"/>
    </source>
</evidence>
<evidence type="ECO:0000256" key="16">
    <source>
        <dbReference type="ARBA" id="ARBA00023212"/>
    </source>
</evidence>
<protein>
    <recommendedName>
        <fullName evidence="21">Dystroglycan 1</fullName>
    </recommendedName>
    <alternativeName>
        <fullName evidence="23">Dystroglycan</fullName>
    </alternativeName>
    <alternativeName>
        <fullName evidence="22">Dystrophin-associated glycoprotein 1</fullName>
    </alternativeName>
</protein>
<keyword evidence="17" id="KW-0539">Nucleus</keyword>
<dbReference type="GO" id="GO:0007411">
    <property type="term" value="P:axon guidance"/>
    <property type="evidence" value="ECO:0007669"/>
    <property type="project" value="TreeGrafter"/>
</dbReference>
<accession>A0AAV6UJ26</accession>
<dbReference type="InterPro" id="IPR027468">
    <property type="entry name" value="Alpha-dystroglycan_domain_2"/>
</dbReference>
<dbReference type="GO" id="GO:0005856">
    <property type="term" value="C:cytoskeleton"/>
    <property type="evidence" value="ECO:0007669"/>
    <property type="project" value="UniProtKB-SubCell"/>
</dbReference>
<keyword evidence="13" id="KW-0770">Synapse</keyword>
<evidence type="ECO:0000256" key="22">
    <source>
        <dbReference type="ARBA" id="ARBA00030092"/>
    </source>
</evidence>
<dbReference type="SMART" id="SM00736">
    <property type="entry name" value="CADG"/>
    <property type="match status" value="3"/>
</dbReference>
<dbReference type="GO" id="GO:0043236">
    <property type="term" value="F:laminin binding"/>
    <property type="evidence" value="ECO:0007669"/>
    <property type="project" value="TreeGrafter"/>
</dbReference>
<evidence type="ECO:0000256" key="10">
    <source>
        <dbReference type="ARBA" id="ARBA00022692"/>
    </source>
</evidence>
<evidence type="ECO:0000256" key="27">
    <source>
        <dbReference type="SAM" id="SignalP"/>
    </source>
</evidence>
<keyword evidence="7" id="KW-0963">Cytoplasm</keyword>
<keyword evidence="9" id="KW-0597">Phosphoprotein</keyword>
<dbReference type="CDD" id="cd11303">
    <property type="entry name" value="Dystroglycan_repeat"/>
    <property type="match status" value="1"/>
</dbReference>
<evidence type="ECO:0000256" key="9">
    <source>
        <dbReference type="ARBA" id="ARBA00022553"/>
    </source>
</evidence>
<keyword evidence="16" id="KW-0206">Cytoskeleton</keyword>
<evidence type="ECO:0000256" key="24">
    <source>
        <dbReference type="ARBA" id="ARBA00034100"/>
    </source>
</evidence>
<comment type="function">
    <text evidence="20">Transmembrane protein that plays important roles in connecting the extracellular matrix to the cytoskeleton. Acts as a cell adhesion receptor in both muscle and non-muscle tissues. Receptor for both DMD and UTRN and, through these interactions, scaffolds axin to the cytoskeleton. Also functions in cell adhesion-mediated signaling and implicated in cell polarity.</text>
</comment>
<comment type="subcellular location">
    <subcellularLocation>
        <location evidence="1">Cell membrane</location>
        <location evidence="1">Sarcolemma</location>
    </subcellularLocation>
    <subcellularLocation>
        <location evidence="4">Cell membrane</location>
        <topology evidence="4">Single-pass type I membrane protein</topology>
    </subcellularLocation>
    <subcellularLocation>
        <location evidence="3">Cytoplasm</location>
        <location evidence="3">Cytoskeleton</location>
    </subcellularLocation>
    <subcellularLocation>
        <location evidence="5">Nucleus</location>
        <location evidence="5">Nucleoplasm</location>
    </subcellularLocation>
    <subcellularLocation>
        <location evidence="24">Postsynaptic cell membrane</location>
    </subcellularLocation>
    <subcellularLocation>
        <location evidence="2">Secreted</location>
        <location evidence="2">Extracellular space</location>
    </subcellularLocation>
</comment>
<evidence type="ECO:0000256" key="11">
    <source>
        <dbReference type="ARBA" id="ARBA00022729"/>
    </source>
</evidence>
<reference evidence="29 30" key="1">
    <citation type="journal article" date="2022" name="Nat. Ecol. Evol.">
        <title>A masculinizing supergene underlies an exaggerated male reproductive morph in a spider.</title>
        <authorList>
            <person name="Hendrickx F."/>
            <person name="De Corte Z."/>
            <person name="Sonet G."/>
            <person name="Van Belleghem S.M."/>
            <person name="Kostlbacher S."/>
            <person name="Vangestel C."/>
        </authorList>
    </citation>
    <scope>NUCLEOTIDE SEQUENCE [LARGE SCALE GENOMIC DNA]</scope>
    <source>
        <strain evidence="29">W744_W776</strain>
    </source>
</reference>
<dbReference type="Gene3D" id="2.60.40.10">
    <property type="entry name" value="Immunoglobulins"/>
    <property type="match status" value="3"/>
</dbReference>
<evidence type="ECO:0000256" key="7">
    <source>
        <dbReference type="ARBA" id="ARBA00022490"/>
    </source>
</evidence>
<evidence type="ECO:0000256" key="20">
    <source>
        <dbReference type="ARBA" id="ARBA00024991"/>
    </source>
</evidence>
<comment type="function">
    <text evidence="19">The dystroglycan complex is involved in a number of processes including laminin and basement membrane assembly, sarcolemmal stability, cell survival, peripheral nerve myelination, nodal structure, cell migration, and epithelial polarization.</text>
</comment>
<keyword evidence="8" id="KW-0964">Secreted</keyword>
<keyword evidence="15" id="KW-0325">Glycoprotein</keyword>
<dbReference type="InterPro" id="IPR030398">
    <property type="entry name" value="SEA_DG_dom"/>
</dbReference>
<evidence type="ECO:0000256" key="12">
    <source>
        <dbReference type="ARBA" id="ARBA00022989"/>
    </source>
</evidence>
<feature type="transmembrane region" description="Helical" evidence="26">
    <location>
        <begin position="931"/>
        <end position="957"/>
    </location>
</feature>
<dbReference type="InterPro" id="IPR008465">
    <property type="entry name" value="DAG1_C"/>
</dbReference>
<dbReference type="PANTHER" id="PTHR21559">
    <property type="entry name" value="DYSTROGLYCAN-RELATED"/>
    <property type="match status" value="1"/>
</dbReference>
<keyword evidence="6" id="KW-1003">Cell membrane</keyword>
<dbReference type="InterPro" id="IPR006644">
    <property type="entry name" value="Cadg"/>
</dbReference>
<evidence type="ECO:0000256" key="23">
    <source>
        <dbReference type="ARBA" id="ARBA00031034"/>
    </source>
</evidence>
<evidence type="ECO:0000256" key="2">
    <source>
        <dbReference type="ARBA" id="ARBA00004239"/>
    </source>
</evidence>
<evidence type="ECO:0000256" key="18">
    <source>
        <dbReference type="ARBA" id="ARBA00023257"/>
    </source>
</evidence>
<dbReference type="InterPro" id="IPR015919">
    <property type="entry name" value="Cadherin-like_sf"/>
</dbReference>
<evidence type="ECO:0000256" key="13">
    <source>
        <dbReference type="ARBA" id="ARBA00023018"/>
    </source>
</evidence>
<evidence type="ECO:0000256" key="17">
    <source>
        <dbReference type="ARBA" id="ARBA00023242"/>
    </source>
</evidence>